<keyword evidence="1" id="KW-0732">Signal</keyword>
<proteinExistence type="predicted"/>
<gene>
    <name evidence="2" type="ORF">BDV25DRAFT_144477</name>
</gene>
<evidence type="ECO:0000256" key="1">
    <source>
        <dbReference type="SAM" id="SignalP"/>
    </source>
</evidence>
<dbReference type="AlphaFoldDB" id="A0A5N6TH18"/>
<feature type="chain" id="PRO_5025026661" evidence="1">
    <location>
        <begin position="21"/>
        <end position="120"/>
    </location>
</feature>
<organism evidence="2 3">
    <name type="scientific">Aspergillus avenaceus</name>
    <dbReference type="NCBI Taxonomy" id="36643"/>
    <lineage>
        <taxon>Eukaryota</taxon>
        <taxon>Fungi</taxon>
        <taxon>Dikarya</taxon>
        <taxon>Ascomycota</taxon>
        <taxon>Pezizomycotina</taxon>
        <taxon>Eurotiomycetes</taxon>
        <taxon>Eurotiomycetidae</taxon>
        <taxon>Eurotiales</taxon>
        <taxon>Aspergillaceae</taxon>
        <taxon>Aspergillus</taxon>
        <taxon>Aspergillus subgen. Circumdati</taxon>
    </lineage>
</organism>
<evidence type="ECO:0000313" key="2">
    <source>
        <dbReference type="EMBL" id="KAE8145622.1"/>
    </source>
</evidence>
<reference evidence="2 3" key="1">
    <citation type="submission" date="2019-04" db="EMBL/GenBank/DDBJ databases">
        <title>Friends and foes A comparative genomics study of 23 Aspergillus species from section Flavi.</title>
        <authorList>
            <consortium name="DOE Joint Genome Institute"/>
            <person name="Kjaerbolling I."/>
            <person name="Vesth T."/>
            <person name="Frisvad J.C."/>
            <person name="Nybo J.L."/>
            <person name="Theobald S."/>
            <person name="Kildgaard S."/>
            <person name="Isbrandt T."/>
            <person name="Kuo A."/>
            <person name="Sato A."/>
            <person name="Lyhne E.K."/>
            <person name="Kogle M.E."/>
            <person name="Wiebenga A."/>
            <person name="Kun R.S."/>
            <person name="Lubbers R.J."/>
            <person name="Makela M.R."/>
            <person name="Barry K."/>
            <person name="Chovatia M."/>
            <person name="Clum A."/>
            <person name="Daum C."/>
            <person name="Haridas S."/>
            <person name="He G."/>
            <person name="LaButti K."/>
            <person name="Lipzen A."/>
            <person name="Mondo S."/>
            <person name="Riley R."/>
            <person name="Salamov A."/>
            <person name="Simmons B.A."/>
            <person name="Magnuson J.K."/>
            <person name="Henrissat B."/>
            <person name="Mortensen U.H."/>
            <person name="Larsen T.O."/>
            <person name="Devries R.P."/>
            <person name="Grigoriev I.V."/>
            <person name="Machida M."/>
            <person name="Baker S.E."/>
            <person name="Andersen M.R."/>
        </authorList>
    </citation>
    <scope>NUCLEOTIDE SEQUENCE [LARGE SCALE GENOMIC DNA]</scope>
    <source>
        <strain evidence="2 3">IBT 18842</strain>
    </source>
</reference>
<feature type="signal peptide" evidence="1">
    <location>
        <begin position="1"/>
        <end position="20"/>
    </location>
</feature>
<name>A0A5N6TH18_ASPAV</name>
<dbReference type="EMBL" id="ML742327">
    <property type="protein sequence ID" value="KAE8145622.1"/>
    <property type="molecule type" value="Genomic_DNA"/>
</dbReference>
<dbReference type="Proteomes" id="UP000325780">
    <property type="component" value="Unassembled WGS sequence"/>
</dbReference>
<evidence type="ECO:0000313" key="3">
    <source>
        <dbReference type="Proteomes" id="UP000325780"/>
    </source>
</evidence>
<accession>A0A5N6TH18</accession>
<sequence length="120" mass="13650">MKTPISILVLVLTLLNITHALQARGDPPLLEPPIDAPAGPGNPTNRFKLDLSEPIKEVTAHGKCRRDRKLPEGWCYIRNDSKHNNHLYLVFKNGFTAYGPSCLRDSRVSWFREFASFVEY</sequence>
<keyword evidence="3" id="KW-1185">Reference proteome</keyword>
<protein>
    <submittedName>
        <fullName evidence="2">Uncharacterized protein</fullName>
    </submittedName>
</protein>